<accession>A0ABQ3YRB1</accession>
<sequence length="282" mass="30690">MDESQRPSRVRPYVFRTNAEVPDPPSMPRELPDDRPPPPAGRSSHQAVTLRRNWIGVLIAVFSVATMVVVLALMREPATGLEPAARPATEILPSWPSGPLREQPSSPPSVAPSSFLPVTGQAAVPAARSSSPRRTSPAPPPAPPPPNATAYRIVQAEDFDEQNGIKVEADESGPGSHIGFITTGDWVRYDSVGFTDVPANTLLISASNWAANNGTGEVEVHLDNRSGAPIGRMTIPNNADWFTFTTYSMKIRPTTGVHTVYLTFSSRQTEEFGNIDWFRFQH</sequence>
<dbReference type="PROSITE" id="PS51175">
    <property type="entry name" value="CBM6"/>
    <property type="match status" value="1"/>
</dbReference>
<dbReference type="SUPFAM" id="SSF49785">
    <property type="entry name" value="Galactose-binding domain-like"/>
    <property type="match status" value="1"/>
</dbReference>
<protein>
    <recommendedName>
        <fullName evidence="4">CBM6 domain-containing protein</fullName>
    </recommendedName>
</protein>
<evidence type="ECO:0000259" key="4">
    <source>
        <dbReference type="PROSITE" id="PS51175"/>
    </source>
</evidence>
<dbReference type="CDD" id="cd04084">
    <property type="entry name" value="CBM6_xylanase-like"/>
    <property type="match status" value="1"/>
</dbReference>
<feature type="region of interest" description="Disordered" evidence="2">
    <location>
        <begin position="1"/>
        <end position="47"/>
    </location>
</feature>
<feature type="compositionally biased region" description="Pro residues" evidence="2">
    <location>
        <begin position="137"/>
        <end position="147"/>
    </location>
</feature>
<name>A0ABQ3YRB1_9ACTN</name>
<keyword evidence="3" id="KW-0472">Membrane</keyword>
<feature type="domain" description="CBM6" evidence="4">
    <location>
        <begin position="152"/>
        <end position="281"/>
    </location>
</feature>
<dbReference type="EMBL" id="BOML01000013">
    <property type="protein sequence ID" value="GIE00120.1"/>
    <property type="molecule type" value="Genomic_DNA"/>
</dbReference>
<reference evidence="5 6" key="1">
    <citation type="submission" date="2021-01" db="EMBL/GenBank/DDBJ databases">
        <title>Whole genome shotgun sequence of Actinoplanes durhamensis NBRC 14914.</title>
        <authorList>
            <person name="Komaki H."/>
            <person name="Tamura T."/>
        </authorList>
    </citation>
    <scope>NUCLEOTIDE SEQUENCE [LARGE SCALE GENOMIC DNA]</scope>
    <source>
        <strain evidence="5 6">NBRC 14914</strain>
    </source>
</reference>
<evidence type="ECO:0000256" key="2">
    <source>
        <dbReference type="SAM" id="MobiDB-lite"/>
    </source>
</evidence>
<feature type="transmembrane region" description="Helical" evidence="3">
    <location>
        <begin position="54"/>
        <end position="74"/>
    </location>
</feature>
<keyword evidence="1" id="KW-0732">Signal</keyword>
<keyword evidence="3" id="KW-1133">Transmembrane helix</keyword>
<evidence type="ECO:0000256" key="3">
    <source>
        <dbReference type="SAM" id="Phobius"/>
    </source>
</evidence>
<evidence type="ECO:0000256" key="1">
    <source>
        <dbReference type="ARBA" id="ARBA00022729"/>
    </source>
</evidence>
<dbReference type="Proteomes" id="UP000637628">
    <property type="component" value="Unassembled WGS sequence"/>
</dbReference>
<gene>
    <name evidence="5" type="ORF">Adu01nite_14700</name>
</gene>
<organism evidence="5 6">
    <name type="scientific">Paractinoplanes durhamensis</name>
    <dbReference type="NCBI Taxonomy" id="113563"/>
    <lineage>
        <taxon>Bacteria</taxon>
        <taxon>Bacillati</taxon>
        <taxon>Actinomycetota</taxon>
        <taxon>Actinomycetes</taxon>
        <taxon>Micromonosporales</taxon>
        <taxon>Micromonosporaceae</taxon>
        <taxon>Paractinoplanes</taxon>
    </lineage>
</organism>
<dbReference type="Gene3D" id="2.60.120.260">
    <property type="entry name" value="Galactose-binding domain-like"/>
    <property type="match status" value="1"/>
</dbReference>
<dbReference type="SMART" id="SM00606">
    <property type="entry name" value="CBD_IV"/>
    <property type="match status" value="1"/>
</dbReference>
<dbReference type="InterPro" id="IPR008979">
    <property type="entry name" value="Galactose-bd-like_sf"/>
</dbReference>
<dbReference type="InterPro" id="IPR005084">
    <property type="entry name" value="CBM6"/>
</dbReference>
<keyword evidence="6" id="KW-1185">Reference proteome</keyword>
<dbReference type="Pfam" id="PF03422">
    <property type="entry name" value="CBM_6"/>
    <property type="match status" value="1"/>
</dbReference>
<evidence type="ECO:0000313" key="5">
    <source>
        <dbReference type="EMBL" id="GIE00120.1"/>
    </source>
</evidence>
<feature type="compositionally biased region" description="Low complexity" evidence="2">
    <location>
        <begin position="111"/>
        <end position="136"/>
    </location>
</feature>
<dbReference type="RefSeq" id="WP_203725755.1">
    <property type="nucleotide sequence ID" value="NZ_BAAATX010000002.1"/>
</dbReference>
<keyword evidence="3" id="KW-0812">Transmembrane</keyword>
<evidence type="ECO:0000313" key="6">
    <source>
        <dbReference type="Proteomes" id="UP000637628"/>
    </source>
</evidence>
<feature type="region of interest" description="Disordered" evidence="2">
    <location>
        <begin position="92"/>
        <end position="149"/>
    </location>
</feature>
<dbReference type="InterPro" id="IPR006584">
    <property type="entry name" value="Cellulose-bd_IV"/>
</dbReference>
<comment type="caution">
    <text evidence="5">The sequence shown here is derived from an EMBL/GenBank/DDBJ whole genome shotgun (WGS) entry which is preliminary data.</text>
</comment>
<proteinExistence type="predicted"/>